<evidence type="ECO:0000256" key="5">
    <source>
        <dbReference type="PROSITE-ProRule" id="PRU00042"/>
    </source>
</evidence>
<dbReference type="PROSITE" id="PS50950">
    <property type="entry name" value="ZF_THAP"/>
    <property type="match status" value="1"/>
</dbReference>
<dbReference type="InterPro" id="IPR012934">
    <property type="entry name" value="Znf_AD"/>
</dbReference>
<dbReference type="Gene3D" id="3.30.160.60">
    <property type="entry name" value="Classic Zinc Finger"/>
    <property type="match status" value="2"/>
</dbReference>
<keyword evidence="2 5" id="KW-0863">Zinc-finger</keyword>
<keyword evidence="1 7" id="KW-0479">Metal-binding</keyword>
<dbReference type="PROSITE" id="PS00028">
    <property type="entry name" value="ZINC_FINGER_C2H2_1"/>
    <property type="match status" value="3"/>
</dbReference>
<feature type="binding site" evidence="7">
    <location>
        <position position="165"/>
    </location>
    <ligand>
        <name>Zn(2+)</name>
        <dbReference type="ChEBI" id="CHEBI:29105"/>
    </ligand>
</feature>
<feature type="domain" description="C2H2-type" evidence="9">
    <location>
        <begin position="369"/>
        <end position="391"/>
    </location>
</feature>
<dbReference type="Gene3D" id="6.20.210.20">
    <property type="entry name" value="THAP domain"/>
    <property type="match status" value="1"/>
</dbReference>
<reference evidence="12 13" key="1">
    <citation type="submission" date="2017-07" db="EMBL/GenBank/DDBJ databases">
        <authorList>
            <person name="Talla V."/>
            <person name="Backstrom N."/>
        </authorList>
    </citation>
    <scope>NUCLEOTIDE SEQUENCE [LARGE SCALE GENOMIC DNA]</scope>
</reference>
<feature type="domain" description="THAP-type" evidence="10">
    <location>
        <begin position="1"/>
        <end position="80"/>
    </location>
</feature>
<dbReference type="SMART" id="SM00355">
    <property type="entry name" value="ZnF_C2H2"/>
    <property type="match status" value="3"/>
</dbReference>
<evidence type="ECO:0008006" key="14">
    <source>
        <dbReference type="Google" id="ProtNLM"/>
    </source>
</evidence>
<sequence length="498" mass="57330">MARCAVKSCQNRLLKSRSVKLHRFPTNPQRYKIWIEAVGRSNLINGSKDLRLCTYHFLPSCYHKGKRGKSLLSNAVPTIFPLVSQRLMSVNMPENEEHHTPIQVEECRACLCILSPEQTRHNLFRYLDEQQSELALTAVAEDLIALTNIQINCTDQFATVVCVDCHDFVCKMKYFVSVVRQSNQTLRERYRIKSEPNEEFEWPKPIKVDKSSDVLDNVDIKEEVMSEDELQHDDNDQSVMLENSDIKIEPEEWSQTNVMEMNGLTQSHNTSNERATPEKQITTPSNDTSKMNGYSETGLLTKVKDEPVSDHEEILESLPSEMSLECILCSKEFISVNGLKAHVIAQHSYKSVRRKREDSITPEKRTLSHTCASCRRKFETATDLMVHETCHNKSVCYGCSESFDTFQQLTKHRSTCKAISSKEIAKVVKLQDVQRVQPISREQVFKCSLCSESFSDKYYLDIHHDITHAMNSEQRQCYANDYKDLMETDTLESLLEET</sequence>
<dbReference type="PROSITE" id="PS51915">
    <property type="entry name" value="ZAD"/>
    <property type="match status" value="1"/>
</dbReference>
<evidence type="ECO:0000313" key="12">
    <source>
        <dbReference type="EMBL" id="VVC97572.1"/>
    </source>
</evidence>
<feature type="domain" description="ZAD" evidence="11">
    <location>
        <begin position="105"/>
        <end position="189"/>
    </location>
</feature>
<evidence type="ECO:0000256" key="2">
    <source>
        <dbReference type="ARBA" id="ARBA00022771"/>
    </source>
</evidence>
<feature type="binding site" evidence="7">
    <location>
        <position position="110"/>
    </location>
    <ligand>
        <name>Zn(2+)</name>
        <dbReference type="ChEBI" id="CHEBI:29105"/>
    </ligand>
</feature>
<protein>
    <recommendedName>
        <fullName evidence="14">THAP-type domain-containing protein</fullName>
    </recommendedName>
</protein>
<dbReference type="GO" id="GO:0003677">
    <property type="term" value="F:DNA binding"/>
    <property type="evidence" value="ECO:0007669"/>
    <property type="project" value="UniProtKB-UniRule"/>
</dbReference>
<name>A0A5E4QJY1_9NEOP</name>
<feature type="region of interest" description="Disordered" evidence="8">
    <location>
        <begin position="266"/>
        <end position="293"/>
    </location>
</feature>
<evidence type="ECO:0000256" key="1">
    <source>
        <dbReference type="ARBA" id="ARBA00022723"/>
    </source>
</evidence>
<organism evidence="12 13">
    <name type="scientific">Leptidea sinapis</name>
    <dbReference type="NCBI Taxonomy" id="189913"/>
    <lineage>
        <taxon>Eukaryota</taxon>
        <taxon>Metazoa</taxon>
        <taxon>Ecdysozoa</taxon>
        <taxon>Arthropoda</taxon>
        <taxon>Hexapoda</taxon>
        <taxon>Insecta</taxon>
        <taxon>Pterygota</taxon>
        <taxon>Neoptera</taxon>
        <taxon>Endopterygota</taxon>
        <taxon>Lepidoptera</taxon>
        <taxon>Glossata</taxon>
        <taxon>Ditrysia</taxon>
        <taxon>Papilionoidea</taxon>
        <taxon>Pieridae</taxon>
        <taxon>Dismorphiinae</taxon>
        <taxon>Leptidea</taxon>
    </lineage>
</organism>
<evidence type="ECO:0000313" key="13">
    <source>
        <dbReference type="Proteomes" id="UP000324832"/>
    </source>
</evidence>
<feature type="domain" description="C2H2-type" evidence="9">
    <location>
        <begin position="445"/>
        <end position="473"/>
    </location>
</feature>
<dbReference type="InterPro" id="IPR006612">
    <property type="entry name" value="THAP_Znf"/>
</dbReference>
<evidence type="ECO:0000259" key="9">
    <source>
        <dbReference type="PROSITE" id="PS50157"/>
    </source>
</evidence>
<dbReference type="AlphaFoldDB" id="A0A5E4QJY1"/>
<evidence type="ECO:0000256" key="6">
    <source>
        <dbReference type="PROSITE-ProRule" id="PRU00309"/>
    </source>
</evidence>
<dbReference type="SMART" id="SM00692">
    <property type="entry name" value="DM3"/>
    <property type="match status" value="1"/>
</dbReference>
<dbReference type="GO" id="GO:0005634">
    <property type="term" value="C:nucleus"/>
    <property type="evidence" value="ECO:0007669"/>
    <property type="project" value="InterPro"/>
</dbReference>
<dbReference type="InterPro" id="IPR026521">
    <property type="entry name" value="THAP2"/>
</dbReference>
<dbReference type="SUPFAM" id="SSF57716">
    <property type="entry name" value="Glucocorticoid receptor-like (DNA-binding domain)"/>
    <property type="match status" value="2"/>
</dbReference>
<dbReference type="PANTHER" id="PTHR47696:SF1">
    <property type="entry name" value="THAP DOMAIN-CONTAINING PROTEIN 2"/>
    <property type="match status" value="1"/>
</dbReference>
<evidence type="ECO:0000256" key="4">
    <source>
        <dbReference type="ARBA" id="ARBA00023125"/>
    </source>
</evidence>
<feature type="binding site" evidence="7">
    <location>
        <position position="162"/>
    </location>
    <ligand>
        <name>Zn(2+)</name>
        <dbReference type="ChEBI" id="CHEBI:29105"/>
    </ligand>
</feature>
<dbReference type="Pfam" id="PF05485">
    <property type="entry name" value="THAP"/>
    <property type="match status" value="1"/>
</dbReference>
<gene>
    <name evidence="12" type="ORF">LSINAPIS_LOCUS8818</name>
</gene>
<dbReference type="SMART" id="SM00980">
    <property type="entry name" value="THAP"/>
    <property type="match status" value="1"/>
</dbReference>
<dbReference type="PROSITE" id="PS50157">
    <property type="entry name" value="ZINC_FINGER_C2H2_2"/>
    <property type="match status" value="2"/>
</dbReference>
<accession>A0A5E4QJY1</accession>
<evidence type="ECO:0000259" key="11">
    <source>
        <dbReference type="PROSITE" id="PS51915"/>
    </source>
</evidence>
<proteinExistence type="predicted"/>
<evidence type="ECO:0000256" key="3">
    <source>
        <dbReference type="ARBA" id="ARBA00022833"/>
    </source>
</evidence>
<dbReference type="Proteomes" id="UP000324832">
    <property type="component" value="Unassembled WGS sequence"/>
</dbReference>
<dbReference type="InterPro" id="IPR038441">
    <property type="entry name" value="THAP_Znf_sf"/>
</dbReference>
<feature type="binding site" evidence="7">
    <location>
        <position position="107"/>
    </location>
    <ligand>
        <name>Zn(2+)</name>
        <dbReference type="ChEBI" id="CHEBI:29105"/>
    </ligand>
</feature>
<keyword evidence="4 6" id="KW-0238">DNA-binding</keyword>
<dbReference type="PANTHER" id="PTHR47696">
    <property type="entry name" value="THAP DOMAIN-CONTAINING PROTEIN 2"/>
    <property type="match status" value="1"/>
</dbReference>
<keyword evidence="3 7" id="KW-0862">Zinc</keyword>
<dbReference type="InterPro" id="IPR013087">
    <property type="entry name" value="Znf_C2H2_type"/>
</dbReference>
<evidence type="ECO:0000256" key="8">
    <source>
        <dbReference type="SAM" id="MobiDB-lite"/>
    </source>
</evidence>
<dbReference type="EMBL" id="FZQP02003222">
    <property type="protein sequence ID" value="VVC97572.1"/>
    <property type="molecule type" value="Genomic_DNA"/>
</dbReference>
<evidence type="ECO:0000259" key="10">
    <source>
        <dbReference type="PROSITE" id="PS50950"/>
    </source>
</evidence>
<keyword evidence="13" id="KW-1185">Reference proteome</keyword>
<evidence type="ECO:0000256" key="7">
    <source>
        <dbReference type="PROSITE-ProRule" id="PRU01263"/>
    </source>
</evidence>
<dbReference type="GO" id="GO:0008270">
    <property type="term" value="F:zinc ion binding"/>
    <property type="evidence" value="ECO:0007669"/>
    <property type="project" value="UniProtKB-UniRule"/>
</dbReference>